<evidence type="ECO:0000256" key="2">
    <source>
        <dbReference type="SAM" id="Phobius"/>
    </source>
</evidence>
<dbReference type="Gene3D" id="1.20.120.20">
    <property type="entry name" value="Apolipoprotein"/>
    <property type="match status" value="2"/>
</dbReference>
<dbReference type="Proteomes" id="UP000190435">
    <property type="component" value="Unassembled WGS sequence"/>
</dbReference>
<keyword evidence="6" id="KW-1185">Reference proteome</keyword>
<keyword evidence="2" id="KW-0812">Transmembrane</keyword>
<protein>
    <submittedName>
        <fullName evidence="4">Phage tail tape measure protein</fullName>
    </submittedName>
    <submittedName>
        <fullName evidence="5">Phage-related minor tail protein</fullName>
    </submittedName>
</protein>
<sequence>MSESRVSVTLDVNNLGDLQKLQKFFEQLEKASDDASDSLEDVKKSTDDLQQAAMKLSGAYRDASGKLREANGSFTTMEKLMARLKQTNDDVTQAAQRAVQAHEKIAKGGIANVWEKAKKAASEYHQKLDGAINKFDTFANKHKQALDGFRNAGLMAGATLAGMGYALHGATEKAMEYESAFAQVKKVVDFESPAGLADMRAELEKLSTQIPLTVTELAEIAAAGGQLGVAEGSLVSFTTMVANMATAFDMSADAAGDAMAKLANVWGKPIEEMGAFGDMINTVSNNTPAKASQIVEALGRVGGSAKAFGLTEQSAIALTSAMIGLGKAPEVAATGINSMLTTLSTLDTNNKGVKQSFKTLGLDVQEFANLVKKDGTAAIAQMLESLNKLPKDMQIEVATDIFGKNFGDDILALATAPDLMAKINELLADSVNYAGSMTAEAENVSSTTEGRLKMFQSSIDNLKASIGDAFLPVMGGLADALQPVIESVTAWAKENPTLVTTIAGIVGAVLGVVTVLGVLAAGAVAVIGGLATLSAMAGLVGAGIGAISLPVVAVVAAIAGLVAAGVWLYNNWDTVKEKAAEVWNNIPQYATAAWEWIKGVWNGVGEWFSGIWQSITASSDGVWESIKSAVSNAWESIKQAIKDKIDEIKQAFTDWLTTAPAPVQEMVDNILSIFSGIGVVWDGLKTGATAAWDGIKSGVSTAADFADKQWQSAKESLGSTWDSVSSSASTAWNNVKDSASTAFEDVKKSASDKLTSAKDDVTKAMQGVKDSIANSGIGEAFGKAWEVAKNVVSTAFNAIKSLATAGMGAIKAIFTAQITIFASIFNAGFNLIKNAFSTAFNVIKALVRGDMQGVKQAIQSGLQNAVQIAKTMVTNIANAFRELGGKLLQAGRDAVSGFIKGITGKMGEALAKARELASKVYSTVKSALDIRSPSRKMKELGKHTADGFAKGIKKGVPKAVKEAQKMAEDAKKAVLDGIASLERDIALFGNDNPLAALLYDKKAGKYGKEDTSKLEALTAQKYGLERNKTVLDEIDRVWQSIQTSQLSTLEILDWEIANTKKYADVSQEHLDNLREKLKIQGDLAVEMDIKKLKDEILLVGKNEIEQLKYKLANAKEYRDINNSLKEQLIESTRLKAFENKQSEAQLEIERKLFMLRNSHDPLAEKRWELSQSGLTDEQQQSLLNAEHNKQILDNFNKLQDSFKANSLFAMLNFNTANDLSGSGQAVATAITGWQQMQKQYDEQLKIIQDARQSGLDINADFNAQEIALQQAHENAKRDLVFAASQNVLGGMASFAKDAFGEQSKAYRAMFALQQGFAIAQAGIAISQAMSKGLEKGFPAGLSDFAMAASHGAKIISAIKAVTMPIGQAHDGIMSVPKSGTWNLEKGERVLPRHTAKNLDNTLAGIKGGGTKVIINNYSGEKADVQQQPNGDVMVTIGKMINNAVETKVNQRFIQARRQGGVLYGLG</sequence>
<dbReference type="NCBIfam" id="TIGR01760">
    <property type="entry name" value="tape_meas_TP901"/>
    <property type="match status" value="1"/>
</dbReference>
<keyword evidence="1" id="KW-1188">Viral release from host cell</keyword>
<dbReference type="EMBL" id="UGQE01000004">
    <property type="protein sequence ID" value="STZ14533.1"/>
    <property type="molecule type" value="Genomic_DNA"/>
</dbReference>
<dbReference type="EMBL" id="MUXU01000033">
    <property type="protein sequence ID" value="OOR90243.1"/>
    <property type="molecule type" value="Genomic_DNA"/>
</dbReference>
<evidence type="ECO:0000313" key="4">
    <source>
        <dbReference type="EMBL" id="OOR90243.1"/>
    </source>
</evidence>
<feature type="transmembrane region" description="Helical" evidence="2">
    <location>
        <begin position="539"/>
        <end position="569"/>
    </location>
</feature>
<organism evidence="4 6">
    <name type="scientific">Moraxella caviae</name>
    <dbReference type="NCBI Taxonomy" id="34060"/>
    <lineage>
        <taxon>Bacteria</taxon>
        <taxon>Pseudomonadati</taxon>
        <taxon>Pseudomonadota</taxon>
        <taxon>Gammaproteobacteria</taxon>
        <taxon>Moraxellales</taxon>
        <taxon>Moraxellaceae</taxon>
        <taxon>Moraxella</taxon>
    </lineage>
</organism>
<dbReference type="PANTHER" id="PTHR37813:SF1">
    <property type="entry name" value="FELS-2 PROPHAGE PROTEIN"/>
    <property type="match status" value="1"/>
</dbReference>
<dbReference type="InterPro" id="IPR010090">
    <property type="entry name" value="Phage_tape_meas"/>
</dbReference>
<feature type="domain" description="Phage tail tape measure protein" evidence="3">
    <location>
        <begin position="201"/>
        <end position="403"/>
    </location>
</feature>
<keyword evidence="2" id="KW-0472">Membrane</keyword>
<dbReference type="Proteomes" id="UP000255279">
    <property type="component" value="Unassembled WGS sequence"/>
</dbReference>
<gene>
    <name evidence="4" type="ORF">B0181_05060</name>
    <name evidence="5" type="ORF">NCTC10293_02128</name>
</gene>
<dbReference type="OrthoDB" id="6174294at2"/>
<name>A0A1T0A3C2_9GAMM</name>
<reference evidence="4 6" key="1">
    <citation type="submission" date="2017-02" db="EMBL/GenBank/DDBJ databases">
        <title>Draft genome sequence of Moraxella caviae CCUG 355 type strain.</title>
        <authorList>
            <person name="Engstrom-Jakobsson H."/>
            <person name="Salva-Serra F."/>
            <person name="Thorell K."/>
            <person name="Gonzales-Siles L."/>
            <person name="Karlsson R."/>
            <person name="Boulund F."/>
            <person name="Engstrand L."/>
            <person name="Moore E."/>
        </authorList>
    </citation>
    <scope>NUCLEOTIDE SEQUENCE [LARGE SCALE GENOMIC DNA]</scope>
    <source>
        <strain evidence="4 6">CCUG 355</strain>
    </source>
</reference>
<evidence type="ECO:0000313" key="5">
    <source>
        <dbReference type="EMBL" id="STZ14533.1"/>
    </source>
</evidence>
<dbReference type="RefSeq" id="WP_078276419.1">
    <property type="nucleotide sequence ID" value="NZ_CAACXO010000043.1"/>
</dbReference>
<dbReference type="PANTHER" id="PTHR37813">
    <property type="entry name" value="FELS-2 PROPHAGE PROTEIN"/>
    <property type="match status" value="1"/>
</dbReference>
<dbReference type="Pfam" id="PF10145">
    <property type="entry name" value="PhageMin_Tail"/>
    <property type="match status" value="1"/>
</dbReference>
<dbReference type="STRING" id="34060.B0181_05060"/>
<evidence type="ECO:0000259" key="3">
    <source>
        <dbReference type="Pfam" id="PF10145"/>
    </source>
</evidence>
<evidence type="ECO:0000313" key="7">
    <source>
        <dbReference type="Proteomes" id="UP000255279"/>
    </source>
</evidence>
<evidence type="ECO:0000313" key="6">
    <source>
        <dbReference type="Proteomes" id="UP000190435"/>
    </source>
</evidence>
<evidence type="ECO:0000256" key="1">
    <source>
        <dbReference type="ARBA" id="ARBA00022612"/>
    </source>
</evidence>
<proteinExistence type="predicted"/>
<keyword evidence="2" id="KW-1133">Transmembrane helix</keyword>
<dbReference type="Gene3D" id="1.10.287.950">
    <property type="entry name" value="Methyl-accepting chemotaxis protein"/>
    <property type="match status" value="1"/>
</dbReference>
<accession>A0A1T0A3C2</accession>
<feature type="transmembrane region" description="Helical" evidence="2">
    <location>
        <begin position="502"/>
        <end position="527"/>
    </location>
</feature>
<reference evidence="5 7" key="2">
    <citation type="submission" date="2018-06" db="EMBL/GenBank/DDBJ databases">
        <authorList>
            <consortium name="Pathogen Informatics"/>
            <person name="Doyle S."/>
        </authorList>
    </citation>
    <scope>NUCLEOTIDE SEQUENCE [LARGE SCALE GENOMIC DNA]</scope>
    <source>
        <strain evidence="5 7">NCTC10293</strain>
    </source>
</reference>